<gene>
    <name evidence="2" type="ORF">KM295_03525</name>
</gene>
<dbReference type="AlphaFoldDB" id="A0A9R1CPG7"/>
<keyword evidence="1" id="KW-0812">Transmembrane</keyword>
<name>A0A9R1CPG7_9EURY</name>
<protein>
    <submittedName>
        <fullName evidence="2">Dolichol kinase</fullName>
    </submittedName>
</protein>
<dbReference type="PANTHER" id="PTHR31303">
    <property type="entry name" value="CTP-DEPENDENT DIACYLGLYCEROL KINASE 1"/>
    <property type="match status" value="1"/>
</dbReference>
<dbReference type="PANTHER" id="PTHR31303:SF1">
    <property type="entry name" value="CTP-DEPENDENT DIACYLGLYCEROL KINASE 1"/>
    <property type="match status" value="1"/>
</dbReference>
<sequence length="195" mass="20299">MALEIGRRLVHASGATLPAAYLIDTHVLGTGLFTWSVVRALTVLGLLVTAILEAARLYGGLEHVIYDRLTRGYEADSVAGYAMYVLSSTVTVFAFEPRVAVPALFMLALADPVSGMLSGDQFRVVARPRVFVGMFAVSFLLAFPFVSLPAAAAGAFGATAADGVKPIVAGHVVDDNLTIPLFAAGAMSLALSVVG</sequence>
<dbReference type="RefSeq" id="WP_256028500.1">
    <property type="nucleotide sequence ID" value="NZ_JAHLKM010000002.1"/>
</dbReference>
<dbReference type="EMBL" id="JAHLKM010000002">
    <property type="protein sequence ID" value="MCQ4332573.1"/>
    <property type="molecule type" value="Genomic_DNA"/>
</dbReference>
<organism evidence="2 3">
    <name type="scientific">Natronomonas aquatica</name>
    <dbReference type="NCBI Taxonomy" id="2841590"/>
    <lineage>
        <taxon>Archaea</taxon>
        <taxon>Methanobacteriati</taxon>
        <taxon>Methanobacteriota</taxon>
        <taxon>Stenosarchaea group</taxon>
        <taxon>Halobacteria</taxon>
        <taxon>Halobacteriales</taxon>
        <taxon>Natronomonadaceae</taxon>
        <taxon>Natronomonas</taxon>
    </lineage>
</organism>
<feature type="transmembrane region" description="Helical" evidence="1">
    <location>
        <begin position="78"/>
        <end position="95"/>
    </location>
</feature>
<keyword evidence="3" id="KW-1185">Reference proteome</keyword>
<dbReference type="InterPro" id="IPR037997">
    <property type="entry name" value="Dgk1-like"/>
</dbReference>
<keyword evidence="1" id="KW-0472">Membrane</keyword>
<keyword evidence="2" id="KW-0808">Transferase</keyword>
<feature type="transmembrane region" description="Helical" evidence="1">
    <location>
        <begin position="101"/>
        <end position="118"/>
    </location>
</feature>
<accession>A0A9R1CPG7</accession>
<dbReference type="GO" id="GO:0004143">
    <property type="term" value="F:ATP-dependent diacylglycerol kinase activity"/>
    <property type="evidence" value="ECO:0007669"/>
    <property type="project" value="InterPro"/>
</dbReference>
<evidence type="ECO:0000256" key="1">
    <source>
        <dbReference type="SAM" id="Phobius"/>
    </source>
</evidence>
<feature type="transmembrane region" description="Helical" evidence="1">
    <location>
        <begin position="177"/>
        <end position="194"/>
    </location>
</feature>
<evidence type="ECO:0000313" key="3">
    <source>
        <dbReference type="Proteomes" id="UP001139494"/>
    </source>
</evidence>
<feature type="transmembrane region" description="Helical" evidence="1">
    <location>
        <begin position="130"/>
        <end position="157"/>
    </location>
</feature>
<reference evidence="2" key="1">
    <citation type="journal article" date="2023" name="Front. Microbiol.">
        <title>Genomic-based phylogenetic and metabolic analyses of the genus Natronomonas, and description of Natronomonas aquatica sp. nov.</title>
        <authorList>
            <person name="Garcia-Roldan A."/>
            <person name="Duran-Viseras A."/>
            <person name="de la Haba R.R."/>
            <person name="Corral P."/>
            <person name="Sanchez-Porro C."/>
            <person name="Ventosa A."/>
        </authorList>
    </citation>
    <scope>NUCLEOTIDE SEQUENCE</scope>
    <source>
        <strain evidence="2">F2-12</strain>
    </source>
</reference>
<keyword evidence="2" id="KW-0418">Kinase</keyword>
<dbReference type="Proteomes" id="UP001139494">
    <property type="component" value="Unassembled WGS sequence"/>
</dbReference>
<feature type="transmembrane region" description="Helical" evidence="1">
    <location>
        <begin position="37"/>
        <end position="58"/>
    </location>
</feature>
<evidence type="ECO:0000313" key="2">
    <source>
        <dbReference type="EMBL" id="MCQ4332573.1"/>
    </source>
</evidence>
<comment type="caution">
    <text evidence="2">The sequence shown here is derived from an EMBL/GenBank/DDBJ whole genome shotgun (WGS) entry which is preliminary data.</text>
</comment>
<keyword evidence="1" id="KW-1133">Transmembrane helix</keyword>
<proteinExistence type="predicted"/>